<keyword evidence="4 12" id="KW-0328">Glycosyltransferase</keyword>
<keyword evidence="8 12" id="KW-1133">Transmembrane helix</keyword>
<keyword evidence="13" id="KW-0732">Signal</keyword>
<dbReference type="EC" id="2.4.1.-" evidence="12"/>
<dbReference type="EMBL" id="SOZI01000070">
    <property type="protein sequence ID" value="TNY20313.1"/>
    <property type="molecule type" value="Genomic_DNA"/>
</dbReference>
<evidence type="ECO:0000256" key="4">
    <source>
        <dbReference type="ARBA" id="ARBA00022676"/>
    </source>
</evidence>
<keyword evidence="15" id="KW-1185">Reference proteome</keyword>
<evidence type="ECO:0000256" key="9">
    <source>
        <dbReference type="ARBA" id="ARBA00023136"/>
    </source>
</evidence>
<evidence type="ECO:0000313" key="14">
    <source>
        <dbReference type="EMBL" id="TNY20313.1"/>
    </source>
</evidence>
<feature type="chain" id="PRO_5022761978" description="Mannosyltransferase" evidence="13">
    <location>
        <begin position="28"/>
        <end position="564"/>
    </location>
</feature>
<dbReference type="Proteomes" id="UP000311382">
    <property type="component" value="Unassembled WGS sequence"/>
</dbReference>
<comment type="catalytic activity">
    <reaction evidence="11">
        <text>an alpha-D-Man-(1-&gt;2)-alpha-D-Man-(1-&gt;2)-alpha-D-Man-(1-&gt;3)-[alpha-D-Man-(1-&gt;2)-alpha-D-Man-(1-&gt;3)-alpha-D-Man-(1-&gt;6)]-beta-D-Man-(1-&gt;4)-beta-D-GlcNAc-(1-&gt;4)-alpha-D-GlcNAc-diphospho-di-trans,poly-cis-dolichol + a di-trans,poly-cis-dolichyl beta-D-mannosyl phosphate = an alpha-D-Man-(1-&gt;2)-alpha-D-Man-(1-&gt;2)-alpha-D-Man-(1-&gt;3)-[alpha-D-Man-(1-&gt;2)-alpha-D-Man-(1-&gt;3)-[alpha-D-Man-(1-&gt;6)]-alpha-D-Man-(1-&gt;6)]-beta-D-Man-(1-&gt;4)-beta-D-GlcNAc-(1-&gt;4)-alpha-D-GlcNAc-diphospho-di-trans,poly-cis-dolichol + a di-trans,poly-cis-dolichyl phosphate + H(+)</text>
        <dbReference type="Rhea" id="RHEA:29535"/>
        <dbReference type="Rhea" id="RHEA-COMP:19498"/>
        <dbReference type="Rhea" id="RHEA-COMP:19501"/>
        <dbReference type="Rhea" id="RHEA-COMP:19518"/>
        <dbReference type="Rhea" id="RHEA-COMP:19519"/>
        <dbReference type="ChEBI" id="CHEBI:15378"/>
        <dbReference type="ChEBI" id="CHEBI:57683"/>
        <dbReference type="ChEBI" id="CHEBI:58211"/>
        <dbReference type="ChEBI" id="CHEBI:132517"/>
        <dbReference type="ChEBI" id="CHEBI:132519"/>
        <dbReference type="EC" id="2.4.1.260"/>
    </reaction>
    <physiologicalReaction direction="left-to-right" evidence="11">
        <dbReference type="Rhea" id="RHEA:29536"/>
    </physiologicalReaction>
</comment>
<sequence>MVRAAAPRWAECVLVLSFAAHVLVVAPTKVEESFPLTAVRDVVVHGPWAPQRFDHVEFSGAVPRSFVAPVALAALASLPLRALAALGLVRDGLDAQITVRLTLALVSALSLVYLSRSVRSAYGAKVAKYFLVLAATQFHVPFWAGRTLPNMLAFPLVQVALALFVAPPSLSSVTKPRPSTRTHLLAAFALLTFAAVVVRLELAALLAPFALEHLARGLVGWRELLVTGVGAAAASLALSFVVDTHFWLSPTWLWPEGQAFLFNVVEGKSSEWGVSPRSYYFLSALPKLLHLSLVPALFSLFSDRRTRRLLIPCLAFVALLSGLAHKEWRFVVYVVPAFTVAAAAGVVAVGAFTASPLLRRALLLSLLPLNALQTVLGLAASSSNYPGASALSFLEAALPPSPPGAAPREPWLVHVSPEAKMTGASNFLLADSPLAEPAGAGAAAGGAGAAPPAWYLAPRARGAAAAGEGAPPRVRYDRSEPRSLPWSAYDFALVPSSSSSSSSSEAEGDLPAGADVLCTATEFAGWDVRALLRGEWRRVRREREAVRVVRLSRGGRTGAVVGGE</sequence>
<accession>A0A5C5FU40</accession>
<evidence type="ECO:0000256" key="3">
    <source>
        <dbReference type="ARBA" id="ARBA00007063"/>
    </source>
</evidence>
<evidence type="ECO:0000256" key="13">
    <source>
        <dbReference type="SAM" id="SignalP"/>
    </source>
</evidence>
<comment type="subcellular location">
    <subcellularLocation>
        <location evidence="1 12">Endoplasmic reticulum membrane</location>
        <topology evidence="1 12">Multi-pass membrane protein</topology>
    </subcellularLocation>
</comment>
<reference evidence="14 15" key="1">
    <citation type="submission" date="2019-03" db="EMBL/GenBank/DDBJ databases">
        <title>Rhodosporidium diobovatum UCD-FST 08-225 genome sequencing, assembly, and annotation.</title>
        <authorList>
            <person name="Fakankun I.U."/>
            <person name="Fristensky B."/>
            <person name="Levin D.B."/>
        </authorList>
    </citation>
    <scope>NUCLEOTIDE SEQUENCE [LARGE SCALE GENOMIC DNA]</scope>
    <source>
        <strain evidence="14 15">UCD-FST 08-225</strain>
    </source>
</reference>
<feature type="transmembrane region" description="Helical" evidence="12">
    <location>
        <begin position="279"/>
        <end position="301"/>
    </location>
</feature>
<dbReference type="UniPathway" id="UPA00378"/>
<gene>
    <name evidence="14" type="ORF">DMC30DRAFT_365170</name>
</gene>
<feature type="transmembrane region" description="Helical" evidence="12">
    <location>
        <begin position="223"/>
        <end position="242"/>
    </location>
</feature>
<evidence type="ECO:0000256" key="2">
    <source>
        <dbReference type="ARBA" id="ARBA00004922"/>
    </source>
</evidence>
<dbReference type="PANTHER" id="PTHR22760">
    <property type="entry name" value="GLYCOSYLTRANSFERASE"/>
    <property type="match status" value="1"/>
</dbReference>
<dbReference type="PANTHER" id="PTHR22760:SF1">
    <property type="entry name" value="DOL-P-MAN:MAN(7)GLCNAC(2)-PP-DOL ALPHA-1,6-MANNOSYLTRANSFERASE"/>
    <property type="match status" value="1"/>
</dbReference>
<evidence type="ECO:0000256" key="11">
    <source>
        <dbReference type="ARBA" id="ARBA00048899"/>
    </source>
</evidence>
<dbReference type="InterPro" id="IPR005599">
    <property type="entry name" value="GPI_mannosylTrfase"/>
</dbReference>
<comment type="pathway">
    <text evidence="2">Protein modification; protein glycosylation.</text>
</comment>
<comment type="similarity">
    <text evidence="3 12">Belongs to the glycosyltransferase 22 family.</text>
</comment>
<comment type="function">
    <text evidence="10">Mannosyltransferase that operates in the biosynthetic pathway of dolichol-linked oligosaccharides, the glycan precursors employed in protein asparagine (N)-glycosylation. The assembly of dolichol-linked oligosaccharides begins on the cytosolic side of the endoplasmic reticulum membrane and finishes in its lumen. The sequential addition of sugars to dolichol pyrophosphate produces dolichol-linked oligosaccharides containing fourteen sugars, including two GlcNAcs, nine mannoses and three glucoses. Once assembled, the oligosaccharide is transferred from the lipid to nascent proteins by oligosaccharyltransferases. In the lumen of the endoplasmic reticulum, adds the eighth mannose residue in an alpha-1,6 linkage onto Man(7)GlcNAc(2)-PP-dolichol to produce Man(8)GlcNAc(2)-PP-dolichol.</text>
</comment>
<evidence type="ECO:0000256" key="6">
    <source>
        <dbReference type="ARBA" id="ARBA00022692"/>
    </source>
</evidence>
<dbReference type="AlphaFoldDB" id="A0A5C5FU40"/>
<keyword evidence="7 12" id="KW-0256">Endoplasmic reticulum</keyword>
<organism evidence="14 15">
    <name type="scientific">Rhodotorula diobovata</name>
    <dbReference type="NCBI Taxonomy" id="5288"/>
    <lineage>
        <taxon>Eukaryota</taxon>
        <taxon>Fungi</taxon>
        <taxon>Dikarya</taxon>
        <taxon>Basidiomycota</taxon>
        <taxon>Pucciniomycotina</taxon>
        <taxon>Microbotryomycetes</taxon>
        <taxon>Sporidiobolales</taxon>
        <taxon>Sporidiobolaceae</taxon>
        <taxon>Rhodotorula</taxon>
    </lineage>
</organism>
<feature type="transmembrane region" description="Helical" evidence="12">
    <location>
        <begin position="330"/>
        <end position="354"/>
    </location>
</feature>
<keyword evidence="5 14" id="KW-0808">Transferase</keyword>
<evidence type="ECO:0000256" key="10">
    <source>
        <dbReference type="ARBA" id="ARBA00044721"/>
    </source>
</evidence>
<feature type="transmembrane region" description="Helical" evidence="12">
    <location>
        <begin position="151"/>
        <end position="170"/>
    </location>
</feature>
<evidence type="ECO:0000313" key="15">
    <source>
        <dbReference type="Proteomes" id="UP000311382"/>
    </source>
</evidence>
<feature type="non-terminal residue" evidence="14">
    <location>
        <position position="564"/>
    </location>
</feature>
<dbReference type="Pfam" id="PF03901">
    <property type="entry name" value="Glyco_transf_22"/>
    <property type="match status" value="1"/>
</dbReference>
<proteinExistence type="inferred from homology"/>
<keyword evidence="6 12" id="KW-0812">Transmembrane</keyword>
<keyword evidence="9 12" id="KW-0472">Membrane</keyword>
<feature type="transmembrane region" description="Helical" evidence="12">
    <location>
        <begin position="182"/>
        <end position="211"/>
    </location>
</feature>
<evidence type="ECO:0000256" key="1">
    <source>
        <dbReference type="ARBA" id="ARBA00004477"/>
    </source>
</evidence>
<dbReference type="GO" id="GO:0006487">
    <property type="term" value="P:protein N-linked glycosylation"/>
    <property type="evidence" value="ECO:0007669"/>
    <property type="project" value="TreeGrafter"/>
</dbReference>
<evidence type="ECO:0000256" key="5">
    <source>
        <dbReference type="ARBA" id="ARBA00022679"/>
    </source>
</evidence>
<evidence type="ECO:0000256" key="8">
    <source>
        <dbReference type="ARBA" id="ARBA00022989"/>
    </source>
</evidence>
<dbReference type="STRING" id="5288.A0A5C5FU40"/>
<feature type="signal peptide" evidence="13">
    <location>
        <begin position="1"/>
        <end position="27"/>
    </location>
</feature>
<dbReference type="GO" id="GO:0052917">
    <property type="term" value="F:dol-P-Man:Man(7)GlcNAc(2)-PP-Dol alpha-1,6-mannosyltransferase activity"/>
    <property type="evidence" value="ECO:0007669"/>
    <property type="project" value="UniProtKB-EC"/>
</dbReference>
<name>A0A5C5FU40_9BASI</name>
<evidence type="ECO:0000256" key="7">
    <source>
        <dbReference type="ARBA" id="ARBA00022824"/>
    </source>
</evidence>
<comment type="caution">
    <text evidence="14">The sequence shown here is derived from an EMBL/GenBank/DDBJ whole genome shotgun (WGS) entry which is preliminary data.</text>
</comment>
<protein>
    <recommendedName>
        <fullName evidence="12">Mannosyltransferase</fullName>
        <ecNumber evidence="12">2.4.1.-</ecNumber>
    </recommendedName>
</protein>
<evidence type="ECO:0000256" key="12">
    <source>
        <dbReference type="RuleBase" id="RU363075"/>
    </source>
</evidence>
<dbReference type="OrthoDB" id="19039at2759"/>
<dbReference type="GO" id="GO:0005789">
    <property type="term" value="C:endoplasmic reticulum membrane"/>
    <property type="evidence" value="ECO:0007669"/>
    <property type="project" value="UniProtKB-SubCell"/>
</dbReference>